<evidence type="ECO:0000313" key="2">
    <source>
        <dbReference type="EMBL" id="KAG5540633.1"/>
    </source>
</evidence>
<feature type="transmembrane region" description="Helical" evidence="1">
    <location>
        <begin position="21"/>
        <end position="43"/>
    </location>
</feature>
<dbReference type="AlphaFoldDB" id="A0AAV6JKJ7"/>
<comment type="caution">
    <text evidence="2">The sequence shown here is derived from an EMBL/GenBank/DDBJ whole genome shotgun (WGS) entry which is preliminary data.</text>
</comment>
<keyword evidence="1" id="KW-0472">Membrane</keyword>
<evidence type="ECO:0000313" key="3">
    <source>
        <dbReference type="Proteomes" id="UP000823749"/>
    </source>
</evidence>
<dbReference type="PANTHER" id="PTHR47477">
    <property type="entry name" value="TNF RECEPTOR-ASSOCIATED FACTOR HOMOLOG 1A"/>
    <property type="match status" value="1"/>
</dbReference>
<organism evidence="2 3">
    <name type="scientific">Rhododendron griersonianum</name>
    <dbReference type="NCBI Taxonomy" id="479676"/>
    <lineage>
        <taxon>Eukaryota</taxon>
        <taxon>Viridiplantae</taxon>
        <taxon>Streptophyta</taxon>
        <taxon>Embryophyta</taxon>
        <taxon>Tracheophyta</taxon>
        <taxon>Spermatophyta</taxon>
        <taxon>Magnoliopsida</taxon>
        <taxon>eudicotyledons</taxon>
        <taxon>Gunneridae</taxon>
        <taxon>Pentapetalae</taxon>
        <taxon>asterids</taxon>
        <taxon>Ericales</taxon>
        <taxon>Ericaceae</taxon>
        <taxon>Ericoideae</taxon>
        <taxon>Rhodoreae</taxon>
        <taxon>Rhododendron</taxon>
    </lineage>
</organism>
<protein>
    <submittedName>
        <fullName evidence="2">Uncharacterized protein</fullName>
    </submittedName>
</protein>
<keyword evidence="1" id="KW-1133">Transmembrane helix</keyword>
<reference evidence="2" key="1">
    <citation type="submission" date="2020-08" db="EMBL/GenBank/DDBJ databases">
        <title>Plant Genome Project.</title>
        <authorList>
            <person name="Zhang R.-G."/>
        </authorList>
    </citation>
    <scope>NUCLEOTIDE SEQUENCE</scope>
    <source>
        <strain evidence="2">WSP0</strain>
        <tissue evidence="2">Leaf</tissue>
    </source>
</reference>
<dbReference type="InterPro" id="IPR055327">
    <property type="entry name" value="TRAF1A/B"/>
</dbReference>
<sequence length="184" mass="20978">MLSHPTVASSLTARNHNSMTMWLACCWVRAVCYRGACLGFLTYRSMLPSLFGVYRLRLQSSIDAGRWECRECFDLRDSSGLEPKANLEDEWRTKCCSEYVVVIVVFLIPVIYDIGLKALEVQAKSKNGRGISEDAEDFLVPIVRIEEDMFILVDDVLQLLERVALEPLPPKDDKGPQNRMKDCR</sequence>
<name>A0AAV6JKJ7_9ERIC</name>
<dbReference type="Proteomes" id="UP000823749">
    <property type="component" value="Chromosome 7"/>
</dbReference>
<dbReference type="PANTHER" id="PTHR47477:SF8">
    <property type="entry name" value="TNF RECEPTOR-ASSOCIATED FACTOR HOMOLOG 1A"/>
    <property type="match status" value="1"/>
</dbReference>
<proteinExistence type="predicted"/>
<dbReference type="EMBL" id="JACTNZ010000007">
    <property type="protein sequence ID" value="KAG5540633.1"/>
    <property type="molecule type" value="Genomic_DNA"/>
</dbReference>
<accession>A0AAV6JKJ7</accession>
<keyword evidence="3" id="KW-1185">Reference proteome</keyword>
<feature type="transmembrane region" description="Helical" evidence="1">
    <location>
        <begin position="99"/>
        <end position="119"/>
    </location>
</feature>
<keyword evidence="1" id="KW-0812">Transmembrane</keyword>
<evidence type="ECO:0000256" key="1">
    <source>
        <dbReference type="SAM" id="Phobius"/>
    </source>
</evidence>
<gene>
    <name evidence="2" type="ORF">RHGRI_020754</name>
</gene>